<feature type="compositionally biased region" description="Basic and acidic residues" evidence="1">
    <location>
        <begin position="1"/>
        <end position="12"/>
    </location>
</feature>
<name>A0A2P5APA0_PARAD</name>
<dbReference type="Proteomes" id="UP000237105">
    <property type="component" value="Unassembled WGS sequence"/>
</dbReference>
<sequence>MRPNQRERERDQSNGGDESISSAERVEDSVLPLSGLIDLVPPIENLMSSLLHLHSHRSQAQQHSGHFTPVSQSKTNPNFSISVRERERERERVQAVQLALLALRLLAYRTVSKSRL</sequence>
<dbReference type="AlphaFoldDB" id="A0A2P5APA0"/>
<evidence type="ECO:0000313" key="3">
    <source>
        <dbReference type="Proteomes" id="UP000237105"/>
    </source>
</evidence>
<dbReference type="OrthoDB" id="10434634at2759"/>
<keyword evidence="3" id="KW-1185">Reference proteome</keyword>
<comment type="caution">
    <text evidence="2">The sequence shown here is derived from an EMBL/GenBank/DDBJ whole genome shotgun (WGS) entry which is preliminary data.</text>
</comment>
<proteinExistence type="predicted"/>
<accession>A0A2P5APA0</accession>
<dbReference type="EMBL" id="JXTB01000496">
    <property type="protein sequence ID" value="PON38403.1"/>
    <property type="molecule type" value="Genomic_DNA"/>
</dbReference>
<feature type="region of interest" description="Disordered" evidence="1">
    <location>
        <begin position="54"/>
        <end position="86"/>
    </location>
</feature>
<feature type="compositionally biased region" description="Polar residues" evidence="1">
    <location>
        <begin position="13"/>
        <end position="22"/>
    </location>
</feature>
<evidence type="ECO:0000313" key="2">
    <source>
        <dbReference type="EMBL" id="PON38403.1"/>
    </source>
</evidence>
<reference evidence="3" key="1">
    <citation type="submission" date="2016-06" db="EMBL/GenBank/DDBJ databases">
        <title>Parallel loss of symbiosis genes in relatives of nitrogen-fixing non-legume Parasponia.</title>
        <authorList>
            <person name="Van Velzen R."/>
            <person name="Holmer R."/>
            <person name="Bu F."/>
            <person name="Rutten L."/>
            <person name="Van Zeijl A."/>
            <person name="Liu W."/>
            <person name="Santuari L."/>
            <person name="Cao Q."/>
            <person name="Sharma T."/>
            <person name="Shen D."/>
            <person name="Roswanjaya Y."/>
            <person name="Wardhani T."/>
            <person name="Kalhor M.S."/>
            <person name="Jansen J."/>
            <person name="Van den Hoogen J."/>
            <person name="Gungor B."/>
            <person name="Hartog M."/>
            <person name="Hontelez J."/>
            <person name="Verver J."/>
            <person name="Yang W.-C."/>
            <person name="Schijlen E."/>
            <person name="Repin R."/>
            <person name="Schilthuizen M."/>
            <person name="Schranz E."/>
            <person name="Heidstra R."/>
            <person name="Miyata K."/>
            <person name="Fedorova E."/>
            <person name="Kohlen W."/>
            <person name="Bisseling T."/>
            <person name="Smit S."/>
            <person name="Geurts R."/>
        </authorList>
    </citation>
    <scope>NUCLEOTIDE SEQUENCE [LARGE SCALE GENOMIC DNA]</scope>
    <source>
        <strain evidence="3">cv. WU1-14</strain>
    </source>
</reference>
<feature type="compositionally biased region" description="Low complexity" evidence="1">
    <location>
        <begin position="54"/>
        <end position="66"/>
    </location>
</feature>
<feature type="region of interest" description="Disordered" evidence="1">
    <location>
        <begin position="1"/>
        <end position="26"/>
    </location>
</feature>
<evidence type="ECO:0000256" key="1">
    <source>
        <dbReference type="SAM" id="MobiDB-lite"/>
    </source>
</evidence>
<organism evidence="2 3">
    <name type="scientific">Parasponia andersonii</name>
    <name type="common">Sponia andersonii</name>
    <dbReference type="NCBI Taxonomy" id="3476"/>
    <lineage>
        <taxon>Eukaryota</taxon>
        <taxon>Viridiplantae</taxon>
        <taxon>Streptophyta</taxon>
        <taxon>Embryophyta</taxon>
        <taxon>Tracheophyta</taxon>
        <taxon>Spermatophyta</taxon>
        <taxon>Magnoliopsida</taxon>
        <taxon>eudicotyledons</taxon>
        <taxon>Gunneridae</taxon>
        <taxon>Pentapetalae</taxon>
        <taxon>rosids</taxon>
        <taxon>fabids</taxon>
        <taxon>Rosales</taxon>
        <taxon>Cannabaceae</taxon>
        <taxon>Parasponia</taxon>
    </lineage>
</organism>
<gene>
    <name evidence="2" type="ORF">PanWU01x14_312830</name>
</gene>
<feature type="non-terminal residue" evidence="2">
    <location>
        <position position="116"/>
    </location>
</feature>
<protein>
    <submittedName>
        <fullName evidence="2">Uncharacterized protein</fullName>
    </submittedName>
</protein>
<feature type="compositionally biased region" description="Polar residues" evidence="1">
    <location>
        <begin position="69"/>
        <end position="81"/>
    </location>
</feature>